<evidence type="ECO:0000256" key="2">
    <source>
        <dbReference type="ARBA" id="ARBA00010878"/>
    </source>
</evidence>
<sequence>IMSFSLKIGVQGKNAPQHEQSSSGGIIDKQYVTLESAHNKYLSAQQDGSLQWNRDKIGEWEIFYVTKLGNGYSIRSHHGKYLSVEQNSKVVANRDKPQQWETFELEKKGDGISIKTWQGKFISAQPNGTIEANRDKAQEWEFFDIRIAPGKEKPSYGFPQGKQFVIASESNENLVLDVKGGDKNQGAQIFLWTANGQNNQKWTYEGGMIKSVNSGLAIDVKGGAKEGSPLIQWKAHGGDNQQWIWDNGSIKLKSGSLAIDIKGGNIQQGAEVIAWKPHGNANQRWKIK</sequence>
<proteinExistence type="evidence at transcript level"/>
<dbReference type="PANTHER" id="PTHR12928:SF0">
    <property type="entry name" value="FSHD REGION GENE 1"/>
    <property type="match status" value="1"/>
</dbReference>
<dbReference type="CDD" id="cd00257">
    <property type="entry name" value="beta-trefoil_FSCN-like"/>
    <property type="match status" value="1"/>
</dbReference>
<keyword evidence="3" id="KW-0539">Nucleus</keyword>
<dbReference type="Gene3D" id="2.80.10.50">
    <property type="match status" value="4"/>
</dbReference>
<dbReference type="EMBL" id="JN565072">
    <property type="protein sequence ID" value="AEW67354.1"/>
    <property type="molecule type" value="mRNA"/>
</dbReference>
<organism evidence="5">
    <name type="scientific">Coptotermes formosanus</name>
    <name type="common">Formosan subterranean termite</name>
    <dbReference type="NCBI Taxonomy" id="36987"/>
    <lineage>
        <taxon>Eukaryota</taxon>
        <taxon>Metazoa</taxon>
        <taxon>Ecdysozoa</taxon>
        <taxon>Arthropoda</taxon>
        <taxon>Hexapoda</taxon>
        <taxon>Insecta</taxon>
        <taxon>Pterygota</taxon>
        <taxon>Neoptera</taxon>
        <taxon>Polyneoptera</taxon>
        <taxon>Dictyoptera</taxon>
        <taxon>Blattodea</taxon>
        <taxon>Blattoidea</taxon>
        <taxon>Termitoidae</taxon>
        <taxon>Rhinotermitidae</taxon>
        <taxon>Coptotermes</taxon>
    </lineage>
</organism>
<evidence type="ECO:0000256" key="1">
    <source>
        <dbReference type="ARBA" id="ARBA00004604"/>
    </source>
</evidence>
<feature type="non-terminal residue" evidence="5">
    <location>
        <position position="1"/>
    </location>
</feature>
<evidence type="ECO:0000256" key="3">
    <source>
        <dbReference type="ARBA" id="ARBA00023242"/>
    </source>
</evidence>
<name>G9I460_COPFO</name>
<evidence type="ECO:0000313" key="5">
    <source>
        <dbReference type="EMBL" id="AEW67354.1"/>
    </source>
</evidence>
<dbReference type="SUPFAM" id="SSF50405">
    <property type="entry name" value="Actin-crosslinking proteins"/>
    <property type="match status" value="1"/>
</dbReference>
<dbReference type="InterPro" id="IPR000772">
    <property type="entry name" value="Ricin_B_lectin"/>
</dbReference>
<dbReference type="GO" id="GO:0071013">
    <property type="term" value="C:catalytic step 2 spliceosome"/>
    <property type="evidence" value="ECO:0007669"/>
    <property type="project" value="TreeGrafter"/>
</dbReference>
<dbReference type="PANTHER" id="PTHR12928">
    <property type="entry name" value="FRG1 PROTEIN"/>
    <property type="match status" value="1"/>
</dbReference>
<dbReference type="InterPro" id="IPR057232">
    <property type="entry name" value="DUF7910"/>
</dbReference>
<dbReference type="InterPro" id="IPR008999">
    <property type="entry name" value="Actin-crosslinking"/>
</dbReference>
<dbReference type="GO" id="GO:0055120">
    <property type="term" value="C:striated muscle dense body"/>
    <property type="evidence" value="ECO:0007669"/>
    <property type="project" value="TreeGrafter"/>
</dbReference>
<dbReference type="PROSITE" id="PS50231">
    <property type="entry name" value="RICIN_B_LECTIN"/>
    <property type="match status" value="1"/>
</dbReference>
<dbReference type="GO" id="GO:0051015">
    <property type="term" value="F:actin filament binding"/>
    <property type="evidence" value="ECO:0007669"/>
    <property type="project" value="TreeGrafter"/>
</dbReference>
<comment type="subcellular location">
    <subcellularLocation>
        <location evidence="1">Nucleus</location>
        <location evidence="1">Nucleolus</location>
    </subcellularLocation>
</comment>
<comment type="similarity">
    <text evidence="2">Belongs to the FRG1 family.</text>
</comment>
<feature type="domain" description="Ricin B lectin" evidence="4">
    <location>
        <begin position="161"/>
        <end position="288"/>
    </location>
</feature>
<dbReference type="Pfam" id="PF25490">
    <property type="entry name" value="DUF7910"/>
    <property type="match status" value="1"/>
</dbReference>
<accession>G9I460</accession>
<evidence type="ECO:0000259" key="4">
    <source>
        <dbReference type="SMART" id="SM00458"/>
    </source>
</evidence>
<dbReference type="FunFam" id="2.80.10.50:FF:000008">
    <property type="entry name" value="Fascin"/>
    <property type="match status" value="1"/>
</dbReference>
<dbReference type="InterPro" id="IPR010414">
    <property type="entry name" value="FRG1"/>
</dbReference>
<protein>
    <submittedName>
        <fullName evidence="5">Carbohydrate binding module</fullName>
    </submittedName>
</protein>
<dbReference type="CDD" id="cd00161">
    <property type="entry name" value="beta-trefoil_Ricin-like"/>
    <property type="match status" value="1"/>
</dbReference>
<dbReference type="Pfam" id="PF00652">
    <property type="entry name" value="Ricin_B_lectin"/>
    <property type="match status" value="1"/>
</dbReference>
<reference evidence="5" key="1">
    <citation type="journal article" date="2012" name="Insect Mol. Biol.">
        <title>Carbohydrate-active enzymes revealed in Coptotermes formosanus (Isoptera: Rhinotermitidae) transcriptome.</title>
        <authorList>
            <person name="Zhang D."/>
            <person name="Lax A.R."/>
            <person name="Henrissat B."/>
            <person name="Coutinho P."/>
            <person name="Katiya N."/>
            <person name="Nierman W.C."/>
            <person name="Fedorova N."/>
        </authorList>
    </citation>
    <scope>NUCLEOTIDE SEQUENCE</scope>
</reference>
<dbReference type="InterPro" id="IPR035992">
    <property type="entry name" value="Ricin_B-like_lectins"/>
</dbReference>
<dbReference type="SMART" id="SM00458">
    <property type="entry name" value="RICIN"/>
    <property type="match status" value="1"/>
</dbReference>
<dbReference type="AlphaFoldDB" id="G9I460"/>
<dbReference type="GO" id="GO:0005730">
    <property type="term" value="C:nucleolus"/>
    <property type="evidence" value="ECO:0007669"/>
    <property type="project" value="UniProtKB-SubCell"/>
</dbReference>
<dbReference type="SUPFAM" id="SSF50370">
    <property type="entry name" value="Ricin B-like lectins"/>
    <property type="match status" value="1"/>
</dbReference>